<dbReference type="RefSeq" id="WP_230560337.1">
    <property type="nucleotide sequence ID" value="NZ_JAJITC010000003.1"/>
</dbReference>
<evidence type="ECO:0000313" key="1">
    <source>
        <dbReference type="EMBL" id="MCC8401436.1"/>
    </source>
</evidence>
<sequence length="147" mass="16420">MNNTTYRNAIGFEDIPTFHDAELIKIEHHPSERELQLQFQRVGGTTGTFRFTGVVSQRMVDFAEQNVVSRLLISPAYRFSTAEVGQWLSWVDGRVDSRSPVVDVSRITRCVEDLAAGRRALFVLEPSCGAEGVVLCEAIELCLETDA</sequence>
<name>A0ABS8K9K3_9BURK</name>
<keyword evidence="2" id="KW-1185">Reference proteome</keyword>
<organism evidence="1 2">
    <name type="scientific">Paraburkholderia translucens</name>
    <dbReference type="NCBI Taxonomy" id="2886945"/>
    <lineage>
        <taxon>Bacteria</taxon>
        <taxon>Pseudomonadati</taxon>
        <taxon>Pseudomonadota</taxon>
        <taxon>Betaproteobacteria</taxon>
        <taxon>Burkholderiales</taxon>
        <taxon>Burkholderiaceae</taxon>
        <taxon>Paraburkholderia</taxon>
    </lineage>
</organism>
<evidence type="ECO:0000313" key="2">
    <source>
        <dbReference type="Proteomes" id="UP001430614"/>
    </source>
</evidence>
<dbReference type="Proteomes" id="UP001430614">
    <property type="component" value="Unassembled WGS sequence"/>
</dbReference>
<protein>
    <submittedName>
        <fullName evidence="1">Uncharacterized protein</fullName>
    </submittedName>
</protein>
<comment type="caution">
    <text evidence="1">The sequence shown here is derived from an EMBL/GenBank/DDBJ whole genome shotgun (WGS) entry which is preliminary data.</text>
</comment>
<gene>
    <name evidence="1" type="ORF">LJ655_05930</name>
</gene>
<dbReference type="EMBL" id="JAJITC010000003">
    <property type="protein sequence ID" value="MCC8401436.1"/>
    <property type="molecule type" value="Genomic_DNA"/>
</dbReference>
<reference evidence="1 2" key="1">
    <citation type="submission" date="2021-11" db="EMBL/GenBank/DDBJ databases">
        <authorList>
            <person name="Oh E.-T."/>
            <person name="Kim S.-B."/>
        </authorList>
    </citation>
    <scope>NUCLEOTIDE SEQUENCE [LARGE SCALE GENOMIC DNA]</scope>
    <source>
        <strain evidence="1 2">MMS20-SJTN17</strain>
    </source>
</reference>
<accession>A0ABS8K9K3</accession>
<proteinExistence type="predicted"/>